<dbReference type="GO" id="GO:0006302">
    <property type="term" value="P:double-strand break repair"/>
    <property type="evidence" value="ECO:0007669"/>
    <property type="project" value="TreeGrafter"/>
</dbReference>
<keyword evidence="6 9" id="KW-0547">Nucleotide-binding</keyword>
<dbReference type="EMBL" id="BMYV01000003">
    <property type="protein sequence ID" value="GGX75208.1"/>
    <property type="molecule type" value="Genomic_DNA"/>
</dbReference>
<dbReference type="SMART" id="SM00382">
    <property type="entry name" value="AAA"/>
    <property type="match status" value="1"/>
</dbReference>
<keyword evidence="13" id="KW-1185">Reference proteome</keyword>
<dbReference type="GO" id="GO:0000731">
    <property type="term" value="P:DNA synthesis involved in DNA repair"/>
    <property type="evidence" value="ECO:0007669"/>
    <property type="project" value="TreeGrafter"/>
</dbReference>
<dbReference type="GO" id="GO:0005737">
    <property type="term" value="C:cytoplasm"/>
    <property type="evidence" value="ECO:0007669"/>
    <property type="project" value="UniProtKB-SubCell"/>
</dbReference>
<dbReference type="GO" id="GO:0006260">
    <property type="term" value="P:DNA replication"/>
    <property type="evidence" value="ECO:0007669"/>
    <property type="project" value="UniProtKB-UniRule"/>
</dbReference>
<keyword evidence="8 9" id="KW-0238">DNA-binding</keyword>
<evidence type="ECO:0000256" key="4">
    <source>
        <dbReference type="ARBA" id="ARBA00022490"/>
    </source>
</evidence>
<dbReference type="AlphaFoldDB" id="A0A918NJH5"/>
<dbReference type="GO" id="GO:0003697">
    <property type="term" value="F:single-stranded DNA binding"/>
    <property type="evidence" value="ECO:0007669"/>
    <property type="project" value="UniProtKB-UniRule"/>
</dbReference>
<dbReference type="PANTHER" id="PTHR32182:SF0">
    <property type="entry name" value="DNA REPLICATION AND REPAIR PROTEIN RECF"/>
    <property type="match status" value="1"/>
</dbReference>
<dbReference type="InterPro" id="IPR042174">
    <property type="entry name" value="RecF_2"/>
</dbReference>
<dbReference type="RefSeq" id="WP_189587052.1">
    <property type="nucleotide sequence ID" value="NZ_BMYV01000003.1"/>
</dbReference>
<evidence type="ECO:0000256" key="7">
    <source>
        <dbReference type="ARBA" id="ARBA00022840"/>
    </source>
</evidence>
<evidence type="ECO:0000256" key="1">
    <source>
        <dbReference type="ARBA" id="ARBA00004496"/>
    </source>
</evidence>
<dbReference type="NCBIfam" id="TIGR00611">
    <property type="entry name" value="recf"/>
    <property type="match status" value="1"/>
</dbReference>
<keyword evidence="7 9" id="KW-0067">ATP-binding</keyword>
<evidence type="ECO:0000256" key="6">
    <source>
        <dbReference type="ARBA" id="ARBA00022741"/>
    </source>
</evidence>
<keyword evidence="9 10" id="KW-0227">DNA damage</keyword>
<dbReference type="GO" id="GO:0005524">
    <property type="term" value="F:ATP binding"/>
    <property type="evidence" value="ECO:0007669"/>
    <property type="project" value="UniProtKB-UniRule"/>
</dbReference>
<evidence type="ECO:0000256" key="10">
    <source>
        <dbReference type="RuleBase" id="RU000578"/>
    </source>
</evidence>
<evidence type="ECO:0000256" key="3">
    <source>
        <dbReference type="ARBA" id="ARBA00020170"/>
    </source>
</evidence>
<protein>
    <recommendedName>
        <fullName evidence="3 9">DNA replication and repair protein RecF</fullName>
    </recommendedName>
</protein>
<dbReference type="HAMAP" id="MF_00365">
    <property type="entry name" value="RecF"/>
    <property type="match status" value="1"/>
</dbReference>
<dbReference type="Gene3D" id="1.20.1050.90">
    <property type="entry name" value="RecF/RecN/SMC, N-terminal domain"/>
    <property type="match status" value="1"/>
</dbReference>
<comment type="similarity">
    <text evidence="2 9 10">Belongs to the RecF family.</text>
</comment>
<dbReference type="GO" id="GO:0009432">
    <property type="term" value="P:SOS response"/>
    <property type="evidence" value="ECO:0007669"/>
    <property type="project" value="UniProtKB-UniRule"/>
</dbReference>
<proteinExistence type="inferred from homology"/>
<keyword evidence="4 9" id="KW-0963">Cytoplasm</keyword>
<dbReference type="PROSITE" id="PS00618">
    <property type="entry name" value="RECF_2"/>
    <property type="match status" value="1"/>
</dbReference>
<evidence type="ECO:0000313" key="12">
    <source>
        <dbReference type="EMBL" id="GGX75208.1"/>
    </source>
</evidence>
<dbReference type="SUPFAM" id="SSF52540">
    <property type="entry name" value="P-loop containing nucleoside triphosphate hydrolases"/>
    <property type="match status" value="1"/>
</dbReference>
<dbReference type="Pfam" id="PF02463">
    <property type="entry name" value="SMC_N"/>
    <property type="match status" value="1"/>
</dbReference>
<keyword evidence="9 10" id="KW-0742">SOS response</keyword>
<gene>
    <name evidence="9 12" type="primary">recF</name>
    <name evidence="12" type="ORF">GCM10011309_26770</name>
</gene>
<comment type="function">
    <text evidence="9 10">The RecF protein is involved in DNA metabolism; it is required for DNA replication and normal SOS inducibility. RecF binds preferentially to single-stranded, linear DNA. It also seems to bind ATP.</text>
</comment>
<comment type="subcellular location">
    <subcellularLocation>
        <location evidence="1 9 10">Cytoplasm</location>
    </subcellularLocation>
</comment>
<dbReference type="InterPro" id="IPR003593">
    <property type="entry name" value="AAA+_ATPase"/>
</dbReference>
<dbReference type="InterPro" id="IPR018078">
    <property type="entry name" value="DNA-binding_RecF_CS"/>
</dbReference>
<feature type="domain" description="AAA+ ATPase" evidence="11">
    <location>
        <begin position="23"/>
        <end position="369"/>
    </location>
</feature>
<evidence type="ECO:0000259" key="11">
    <source>
        <dbReference type="SMART" id="SM00382"/>
    </source>
</evidence>
<dbReference type="PANTHER" id="PTHR32182">
    <property type="entry name" value="DNA REPLICATION AND REPAIR PROTEIN RECF"/>
    <property type="match status" value="1"/>
</dbReference>
<reference evidence="12 13" key="1">
    <citation type="journal article" date="2014" name="Int. J. Syst. Evol. Microbiol.">
        <title>Complete genome sequence of Corynebacterium casei LMG S-19264T (=DSM 44701T), isolated from a smear-ripened cheese.</title>
        <authorList>
            <consortium name="US DOE Joint Genome Institute (JGI-PGF)"/>
            <person name="Walter F."/>
            <person name="Albersmeier A."/>
            <person name="Kalinowski J."/>
            <person name="Ruckert C."/>
        </authorList>
    </citation>
    <scope>NUCLEOTIDE SEQUENCE [LARGE SCALE GENOMIC DNA]</scope>
    <source>
        <strain evidence="12 13">KCTC 23968</strain>
    </source>
</reference>
<organism evidence="12 13">
    <name type="scientific">Litorimonas cladophorae</name>
    <dbReference type="NCBI Taxonomy" id="1220491"/>
    <lineage>
        <taxon>Bacteria</taxon>
        <taxon>Pseudomonadati</taxon>
        <taxon>Pseudomonadota</taxon>
        <taxon>Alphaproteobacteria</taxon>
        <taxon>Maricaulales</taxon>
        <taxon>Robiginitomaculaceae</taxon>
    </lineage>
</organism>
<keyword evidence="9 10" id="KW-0234">DNA repair</keyword>
<accession>A0A918NJH5</accession>
<sequence length="379" mass="41193">MPSIASLRLIDFRSYAALDAAFEPSVVALYGPNGAGKTNLLEAVSLLAPGRGLRQAGVGSLARVEDGMSQPAWGINAQLHSLEGDIDDPTRISIGQVPEHPRKRQLKIDGRPATGPELARRLSLLWLTPAQDRLFSGAASDRRKFIDRYALAFAPDHGTNASRFEKARTERNRLLSENVSDRLWYEAIEADLSNYGARVAQARMTTVTNLQIEVSARKTAFPQSLIGLDGNLENRFADGADLTTVAEDYRAQLASTRSIDLRAGRTLIGPHRTELHVTHAEKAMPAALCSTGEQKALLIGLILAQARAVHDKEPILLLDEVAAHLDAVRRAALAEELLDLGLQIFMTGTDQSLFSDFGARAQFFHVADGALANLDGMEE</sequence>
<comment type="caution">
    <text evidence="12">The sequence shown here is derived from an EMBL/GenBank/DDBJ whole genome shotgun (WGS) entry which is preliminary data.</text>
</comment>
<evidence type="ECO:0000256" key="2">
    <source>
        <dbReference type="ARBA" id="ARBA00008016"/>
    </source>
</evidence>
<evidence type="ECO:0000256" key="8">
    <source>
        <dbReference type="ARBA" id="ARBA00023125"/>
    </source>
</evidence>
<dbReference type="Gene3D" id="3.40.50.300">
    <property type="entry name" value="P-loop containing nucleotide triphosphate hydrolases"/>
    <property type="match status" value="1"/>
</dbReference>
<dbReference type="InterPro" id="IPR027417">
    <property type="entry name" value="P-loop_NTPase"/>
</dbReference>
<feature type="binding site" evidence="9">
    <location>
        <begin position="31"/>
        <end position="38"/>
    </location>
    <ligand>
        <name>ATP</name>
        <dbReference type="ChEBI" id="CHEBI:30616"/>
    </ligand>
</feature>
<dbReference type="Proteomes" id="UP000600865">
    <property type="component" value="Unassembled WGS sequence"/>
</dbReference>
<keyword evidence="5 9" id="KW-0235">DNA replication</keyword>
<dbReference type="PROSITE" id="PS00617">
    <property type="entry name" value="RECF_1"/>
    <property type="match status" value="1"/>
</dbReference>
<name>A0A918NJH5_9PROT</name>
<evidence type="ECO:0000256" key="9">
    <source>
        <dbReference type="HAMAP-Rule" id="MF_00365"/>
    </source>
</evidence>
<evidence type="ECO:0000256" key="5">
    <source>
        <dbReference type="ARBA" id="ARBA00022705"/>
    </source>
</evidence>
<dbReference type="InterPro" id="IPR003395">
    <property type="entry name" value="RecF/RecN/SMC_N"/>
</dbReference>
<evidence type="ECO:0000313" key="13">
    <source>
        <dbReference type="Proteomes" id="UP000600865"/>
    </source>
</evidence>
<dbReference type="InterPro" id="IPR001238">
    <property type="entry name" value="DNA-binding_RecF"/>
</dbReference>